<dbReference type="RefSeq" id="WP_132950476.1">
    <property type="nucleotide sequence ID" value="NZ_SLXU01000002.1"/>
</dbReference>
<gene>
    <name evidence="1" type="ORF">EV663_10251</name>
</gene>
<evidence type="ECO:0000313" key="2">
    <source>
        <dbReference type="Proteomes" id="UP000295050"/>
    </source>
</evidence>
<comment type="caution">
    <text evidence="1">The sequence shown here is derived from an EMBL/GenBank/DDBJ whole genome shotgun (WGS) entry which is preliminary data.</text>
</comment>
<protein>
    <submittedName>
        <fullName evidence="1">Uncharacterized protein</fullName>
    </submittedName>
</protein>
<dbReference type="OrthoDB" id="7857490at2"/>
<keyword evidence="2" id="KW-1185">Reference proteome</keyword>
<dbReference type="AlphaFoldDB" id="A0A4R2RHT1"/>
<evidence type="ECO:0000313" key="1">
    <source>
        <dbReference type="EMBL" id="TCP62208.1"/>
    </source>
</evidence>
<accession>A0A4R2RHT1</accession>
<sequence length="227" mass="24367">MRLALVILGVIALFAPLSTAHAGAWLRDEGRALLSLSYEHGRDRDTKHDLEHTGLLVEYGLTPRLTLGLDTGRGRGNDGVEAMIFLRHGVQADLLPGVLSWTGGLGKGDLAGQGASGLVRLGLSWGTGWQTWMGAAWLSLDATADYYPSASAEEYALDVTLGMKPSGRTLLTLELWAEDPAQADAKIRLAPSLHRRVGDRTWLRVGATGGIHDDDGMGLVLGTWLEF</sequence>
<dbReference type="Proteomes" id="UP000295050">
    <property type="component" value="Unassembled WGS sequence"/>
</dbReference>
<reference evidence="1 2" key="1">
    <citation type="submission" date="2019-03" db="EMBL/GenBank/DDBJ databases">
        <title>Genomic Encyclopedia of Type Strains, Phase IV (KMG-IV): sequencing the most valuable type-strain genomes for metagenomic binning, comparative biology and taxonomic classification.</title>
        <authorList>
            <person name="Goeker M."/>
        </authorList>
    </citation>
    <scope>NUCLEOTIDE SEQUENCE [LARGE SCALE GENOMIC DNA]</scope>
    <source>
        <strain evidence="1 2">DSM 24766</strain>
    </source>
</reference>
<dbReference type="EMBL" id="SLXU01000002">
    <property type="protein sequence ID" value="TCP62208.1"/>
    <property type="molecule type" value="Genomic_DNA"/>
</dbReference>
<organism evidence="1 2">
    <name type="scientific">Rhodovulum bhavnagarense</name>
    <dbReference type="NCBI Taxonomy" id="992286"/>
    <lineage>
        <taxon>Bacteria</taxon>
        <taxon>Pseudomonadati</taxon>
        <taxon>Pseudomonadota</taxon>
        <taxon>Alphaproteobacteria</taxon>
        <taxon>Rhodobacterales</taxon>
        <taxon>Paracoccaceae</taxon>
        <taxon>Rhodovulum</taxon>
    </lineage>
</organism>
<name>A0A4R2RHT1_9RHOB</name>
<proteinExistence type="predicted"/>